<dbReference type="Pfam" id="PF00270">
    <property type="entry name" value="DEAD"/>
    <property type="match status" value="1"/>
</dbReference>
<dbReference type="GO" id="GO:0007281">
    <property type="term" value="P:germ cell development"/>
    <property type="evidence" value="ECO:0000318"/>
    <property type="project" value="GO_Central"/>
</dbReference>
<evidence type="ECO:0000256" key="4">
    <source>
        <dbReference type="ARBA" id="ARBA00022806"/>
    </source>
</evidence>
<evidence type="ECO:0000259" key="9">
    <source>
        <dbReference type="PROSITE" id="PS51194"/>
    </source>
</evidence>
<dbReference type="PROSITE" id="PS51194">
    <property type="entry name" value="HELICASE_CTER"/>
    <property type="match status" value="1"/>
</dbReference>
<evidence type="ECO:0000259" key="8">
    <source>
        <dbReference type="PROSITE" id="PS51192"/>
    </source>
</evidence>
<dbReference type="GO" id="GO:0030154">
    <property type="term" value="P:cell differentiation"/>
    <property type="evidence" value="ECO:0000318"/>
    <property type="project" value="GO_Central"/>
</dbReference>
<keyword evidence="5 7" id="KW-0067">ATP-binding</keyword>
<dbReference type="PANTHER" id="PTHR47958">
    <property type="entry name" value="ATP-DEPENDENT RNA HELICASE DBP3"/>
    <property type="match status" value="1"/>
</dbReference>
<dbReference type="Gene3D" id="3.40.50.300">
    <property type="entry name" value="P-loop containing nucleotide triphosphate hydrolases"/>
    <property type="match status" value="2"/>
</dbReference>
<dbReference type="KEGG" id="hro:HELRODRAFT_65423"/>
<keyword evidence="3 7" id="KW-0378">Hydrolase</keyword>
<keyword evidence="4 7" id="KW-0347">Helicase</keyword>
<dbReference type="OrthoDB" id="196131at2759"/>
<evidence type="ECO:0000259" key="10">
    <source>
        <dbReference type="PROSITE" id="PS51195"/>
    </source>
</evidence>
<dbReference type="SMART" id="SM00490">
    <property type="entry name" value="HELICc"/>
    <property type="match status" value="1"/>
</dbReference>
<dbReference type="GO" id="GO:0016787">
    <property type="term" value="F:hydrolase activity"/>
    <property type="evidence" value="ECO:0007669"/>
    <property type="project" value="UniProtKB-KW"/>
</dbReference>
<dbReference type="InterPro" id="IPR000629">
    <property type="entry name" value="RNA-helicase_DEAD-box_CS"/>
</dbReference>
<feature type="domain" description="DEAD-box RNA helicase Q" evidence="10">
    <location>
        <begin position="47"/>
        <end position="75"/>
    </location>
</feature>
<evidence type="ECO:0000256" key="2">
    <source>
        <dbReference type="ARBA" id="ARBA00022741"/>
    </source>
</evidence>
<dbReference type="PROSITE" id="PS00039">
    <property type="entry name" value="DEAD_ATP_HELICASE"/>
    <property type="match status" value="1"/>
</dbReference>
<dbReference type="InterPro" id="IPR011545">
    <property type="entry name" value="DEAD/DEAH_box_helicase_dom"/>
</dbReference>
<name>T1FY76_HELRO</name>
<dbReference type="GO" id="GO:0003729">
    <property type="term" value="F:mRNA binding"/>
    <property type="evidence" value="ECO:0000318"/>
    <property type="project" value="GO_Central"/>
</dbReference>
<feature type="short sequence motif" description="Q motif" evidence="6">
    <location>
        <begin position="47"/>
        <end position="75"/>
    </location>
</feature>
<proteinExistence type="inferred from homology"/>
<gene>
    <name evidence="12" type="primary">20213774</name>
    <name evidence="11" type="ORF">HELRODRAFT_65423</name>
</gene>
<dbReference type="GO" id="GO:0005634">
    <property type="term" value="C:nucleus"/>
    <property type="evidence" value="ECO:0000318"/>
    <property type="project" value="GO_Central"/>
</dbReference>
<dbReference type="EC" id="3.6.4.13" evidence="1"/>
<evidence type="ECO:0000256" key="7">
    <source>
        <dbReference type="RuleBase" id="RU000492"/>
    </source>
</evidence>
<reference evidence="12" key="3">
    <citation type="submission" date="2015-06" db="UniProtKB">
        <authorList>
            <consortium name="EnsemblMetazoa"/>
        </authorList>
    </citation>
    <scope>IDENTIFICATION</scope>
</reference>
<evidence type="ECO:0000256" key="5">
    <source>
        <dbReference type="ARBA" id="ARBA00022840"/>
    </source>
</evidence>
<evidence type="ECO:0000256" key="1">
    <source>
        <dbReference type="ARBA" id="ARBA00012552"/>
    </source>
</evidence>
<dbReference type="InterPro" id="IPR014001">
    <property type="entry name" value="Helicase_ATP-bd"/>
</dbReference>
<dbReference type="GO" id="GO:0043186">
    <property type="term" value="C:P granule"/>
    <property type="evidence" value="ECO:0000318"/>
    <property type="project" value="GO_Central"/>
</dbReference>
<dbReference type="AlphaFoldDB" id="T1FY76"/>
<dbReference type="GO" id="GO:0007276">
    <property type="term" value="P:gamete generation"/>
    <property type="evidence" value="ECO:0000318"/>
    <property type="project" value="GO_Central"/>
</dbReference>
<dbReference type="eggNOG" id="KOG0335">
    <property type="taxonomic scope" value="Eukaryota"/>
</dbReference>
<dbReference type="OMA" id="FAKHCER"/>
<dbReference type="Proteomes" id="UP000015101">
    <property type="component" value="Unassembled WGS sequence"/>
</dbReference>
<reference evidence="13" key="1">
    <citation type="submission" date="2012-12" db="EMBL/GenBank/DDBJ databases">
        <authorList>
            <person name="Hellsten U."/>
            <person name="Grimwood J."/>
            <person name="Chapman J.A."/>
            <person name="Shapiro H."/>
            <person name="Aerts A."/>
            <person name="Otillar R.P."/>
            <person name="Terry A.Y."/>
            <person name="Boore J.L."/>
            <person name="Simakov O."/>
            <person name="Marletaz F."/>
            <person name="Cho S.-J."/>
            <person name="Edsinger-Gonzales E."/>
            <person name="Havlak P."/>
            <person name="Kuo D.-H."/>
            <person name="Larsson T."/>
            <person name="Lv J."/>
            <person name="Arendt D."/>
            <person name="Savage R."/>
            <person name="Osoegawa K."/>
            <person name="de Jong P."/>
            <person name="Lindberg D.R."/>
            <person name="Seaver E.C."/>
            <person name="Weisblat D.A."/>
            <person name="Putnam N.H."/>
            <person name="Grigoriev I.V."/>
            <person name="Rokhsar D.S."/>
        </authorList>
    </citation>
    <scope>NUCLEOTIDE SEQUENCE</scope>
</reference>
<reference evidence="11 13" key="2">
    <citation type="journal article" date="2013" name="Nature">
        <title>Insights into bilaterian evolution from three spiralian genomes.</title>
        <authorList>
            <person name="Simakov O."/>
            <person name="Marletaz F."/>
            <person name="Cho S.J."/>
            <person name="Edsinger-Gonzales E."/>
            <person name="Havlak P."/>
            <person name="Hellsten U."/>
            <person name="Kuo D.H."/>
            <person name="Larsson T."/>
            <person name="Lv J."/>
            <person name="Arendt D."/>
            <person name="Savage R."/>
            <person name="Osoegawa K."/>
            <person name="de Jong P."/>
            <person name="Grimwood J."/>
            <person name="Chapman J.A."/>
            <person name="Shapiro H."/>
            <person name="Aerts A."/>
            <person name="Otillar R.P."/>
            <person name="Terry A.Y."/>
            <person name="Boore J.L."/>
            <person name="Grigoriev I.V."/>
            <person name="Lindberg D.R."/>
            <person name="Seaver E.C."/>
            <person name="Weisblat D.A."/>
            <person name="Putnam N.H."/>
            <person name="Rokhsar D.S."/>
        </authorList>
    </citation>
    <scope>NUCLEOTIDE SEQUENCE</scope>
</reference>
<dbReference type="SUPFAM" id="SSF52540">
    <property type="entry name" value="P-loop containing nucleoside triphosphate hydrolases"/>
    <property type="match status" value="1"/>
</dbReference>
<dbReference type="GeneID" id="20213774"/>
<feature type="domain" description="Helicase C-terminal" evidence="9">
    <location>
        <begin position="291"/>
        <end position="439"/>
    </location>
</feature>
<dbReference type="InterPro" id="IPR014014">
    <property type="entry name" value="RNA_helicase_DEAD_Q_motif"/>
</dbReference>
<dbReference type="SMART" id="SM00487">
    <property type="entry name" value="DEXDc"/>
    <property type="match status" value="1"/>
</dbReference>
<dbReference type="EMBL" id="AMQM01000821">
    <property type="status" value="NOT_ANNOTATED_CDS"/>
    <property type="molecule type" value="Genomic_DNA"/>
</dbReference>
<evidence type="ECO:0000313" key="12">
    <source>
        <dbReference type="EnsemblMetazoa" id="HelroP65423"/>
    </source>
</evidence>
<evidence type="ECO:0000313" key="11">
    <source>
        <dbReference type="EMBL" id="ESO02202.1"/>
    </source>
</evidence>
<dbReference type="PROSITE" id="PS51195">
    <property type="entry name" value="Q_MOTIF"/>
    <property type="match status" value="1"/>
</dbReference>
<dbReference type="EnsemblMetazoa" id="HelroT65423">
    <property type="protein sequence ID" value="HelroP65423"/>
    <property type="gene ID" value="HelroG65423"/>
</dbReference>
<protein>
    <recommendedName>
        <fullName evidence="1">RNA helicase</fullName>
        <ecNumber evidence="1">3.6.4.13</ecNumber>
    </recommendedName>
</protein>
<dbReference type="InParanoid" id="T1FY76"/>
<dbReference type="RefSeq" id="XP_009019610.1">
    <property type="nucleotide sequence ID" value="XM_009021362.1"/>
</dbReference>
<dbReference type="PROSITE" id="PS51192">
    <property type="entry name" value="HELICASE_ATP_BIND_1"/>
    <property type="match status" value="1"/>
</dbReference>
<evidence type="ECO:0000256" key="3">
    <source>
        <dbReference type="ARBA" id="ARBA00022801"/>
    </source>
</evidence>
<organism evidence="12 13">
    <name type="scientific">Helobdella robusta</name>
    <name type="common">Californian leech</name>
    <dbReference type="NCBI Taxonomy" id="6412"/>
    <lineage>
        <taxon>Eukaryota</taxon>
        <taxon>Metazoa</taxon>
        <taxon>Spiralia</taxon>
        <taxon>Lophotrochozoa</taxon>
        <taxon>Annelida</taxon>
        <taxon>Clitellata</taxon>
        <taxon>Hirudinea</taxon>
        <taxon>Rhynchobdellida</taxon>
        <taxon>Glossiphoniidae</taxon>
        <taxon>Helobdella</taxon>
    </lineage>
</organism>
<keyword evidence="2 7" id="KW-0547">Nucleotide-binding</keyword>
<dbReference type="CDD" id="cd18787">
    <property type="entry name" value="SF2_C_DEAD"/>
    <property type="match status" value="1"/>
</dbReference>
<feature type="domain" description="Helicase ATP-binding" evidence="8">
    <location>
        <begin position="78"/>
        <end position="264"/>
    </location>
</feature>
<dbReference type="CTD" id="20213774"/>
<evidence type="ECO:0000313" key="13">
    <source>
        <dbReference type="Proteomes" id="UP000015101"/>
    </source>
</evidence>
<dbReference type="GO" id="GO:0005524">
    <property type="term" value="F:ATP binding"/>
    <property type="evidence" value="ECO:0007669"/>
    <property type="project" value="UniProtKB-KW"/>
</dbReference>
<keyword evidence="13" id="KW-1185">Reference proteome</keyword>
<comment type="similarity">
    <text evidence="7">Belongs to the DEAD box helicase family.</text>
</comment>
<sequence>PVTYIPPEVEETESYLFQSLEKGKNFDRLCTYSVELTGNNAPKKALLKFEDAPVTPKILENIKKAGYSLPTPIQQWSIPAILHGRDLMACAQTGSGKTAAFLIPVLSLLLADNESLMKASMDLSTPSPLVVILTPTRELALQTHKEIRKFAFQTVIKSCCVYGGVSVNYQLNSMLKGVHVIVGTVGRVSDFTRNGKIDLSHVKYLILDEADRMLNMGFHDEVVALTEKCGGMRSEQRRTMLYSATFPVEIQKLAFDILNDYLFVTVGLVGQANMDIEQSILKVNKLEKKEKLKEILTEISGEKVIVFVKTKLLADSLCIQFSEELEIPMTTIHGDLSQKERELVIGHFREDRASVLCATSVAARGLDIPGVKHVINYDLPDNIDEYVHRIGRTARCGNTGKAVSFFSEPEDSELARALYTEKFTSRRNKLYQIGWKNWL</sequence>
<dbReference type="GO" id="GO:0003724">
    <property type="term" value="F:RNA helicase activity"/>
    <property type="evidence" value="ECO:0000318"/>
    <property type="project" value="GO_Central"/>
</dbReference>
<dbReference type="InterPro" id="IPR001650">
    <property type="entry name" value="Helicase_C-like"/>
</dbReference>
<evidence type="ECO:0000256" key="6">
    <source>
        <dbReference type="PROSITE-ProRule" id="PRU00552"/>
    </source>
</evidence>
<accession>T1FY76</accession>
<dbReference type="STRING" id="6412.T1FY76"/>
<dbReference type="InterPro" id="IPR027417">
    <property type="entry name" value="P-loop_NTPase"/>
</dbReference>
<dbReference type="HOGENOM" id="CLU_003041_1_5_1"/>
<dbReference type="EMBL" id="KB096742">
    <property type="protein sequence ID" value="ESO02202.1"/>
    <property type="molecule type" value="Genomic_DNA"/>
</dbReference>
<dbReference type="Pfam" id="PF00271">
    <property type="entry name" value="Helicase_C"/>
    <property type="match status" value="1"/>
</dbReference>